<feature type="region of interest" description="Disordered" evidence="5">
    <location>
        <begin position="604"/>
        <end position="625"/>
    </location>
</feature>
<dbReference type="SMART" id="SM00209">
    <property type="entry name" value="TSP1"/>
    <property type="match status" value="7"/>
</dbReference>
<dbReference type="SUPFAM" id="SSF82895">
    <property type="entry name" value="TSP-1 type 1 repeat"/>
    <property type="match status" value="7"/>
</dbReference>
<dbReference type="PANTHER" id="PTHR13723:SF312">
    <property type="entry name" value="THROMBOSPONDIN TYPE-1 DOMAIN-CONTAINING PROTEIN 4-LIKE ISOFORM X1"/>
    <property type="match status" value="1"/>
</dbReference>
<name>A0AA88SXH4_TACVA</name>
<gene>
    <name evidence="8" type="ORF">Q7C36_007216</name>
</gene>
<comment type="caution">
    <text evidence="8">The sequence shown here is derived from an EMBL/GenBank/DDBJ whole genome shotgun (WGS) entry which is preliminary data.</text>
</comment>
<dbReference type="FunFam" id="2.20.100.10:FF:000005">
    <property type="entry name" value="ADAM metallopeptidase with thrombospondin type 1 motif 9"/>
    <property type="match status" value="3"/>
</dbReference>
<dbReference type="PROSITE" id="PS50900">
    <property type="entry name" value="PLAC"/>
    <property type="match status" value="1"/>
</dbReference>
<dbReference type="Pfam" id="PF00090">
    <property type="entry name" value="TSP_1"/>
    <property type="match status" value="1"/>
</dbReference>
<evidence type="ECO:0000313" key="8">
    <source>
        <dbReference type="EMBL" id="KAK2855347.1"/>
    </source>
</evidence>
<keyword evidence="9" id="KW-1185">Reference proteome</keyword>
<evidence type="ECO:0000256" key="5">
    <source>
        <dbReference type="SAM" id="MobiDB-lite"/>
    </source>
</evidence>
<dbReference type="EMBL" id="JAVHJS010000006">
    <property type="protein sequence ID" value="KAK2855347.1"/>
    <property type="molecule type" value="Genomic_DNA"/>
</dbReference>
<evidence type="ECO:0000256" key="3">
    <source>
        <dbReference type="ARBA" id="ARBA00022729"/>
    </source>
</evidence>
<feature type="compositionally biased region" description="Basic and acidic residues" evidence="5">
    <location>
        <begin position="261"/>
        <end position="273"/>
    </location>
</feature>
<dbReference type="Pfam" id="PF19236">
    <property type="entry name" value="ADAMTS_CR_3"/>
    <property type="match status" value="1"/>
</dbReference>
<evidence type="ECO:0000256" key="2">
    <source>
        <dbReference type="ARBA" id="ARBA00022525"/>
    </source>
</evidence>
<feature type="domain" description="PLAC" evidence="7">
    <location>
        <begin position="983"/>
        <end position="1020"/>
    </location>
</feature>
<dbReference type="InterPro" id="IPR050439">
    <property type="entry name" value="ADAMTS_ADAMTS-like"/>
</dbReference>
<dbReference type="AlphaFoldDB" id="A0AA88SXH4"/>
<evidence type="ECO:0000313" key="9">
    <source>
        <dbReference type="Proteomes" id="UP001187315"/>
    </source>
</evidence>
<dbReference type="GO" id="GO:0031012">
    <property type="term" value="C:extracellular matrix"/>
    <property type="evidence" value="ECO:0007669"/>
    <property type="project" value="TreeGrafter"/>
</dbReference>
<dbReference type="GO" id="GO:0006508">
    <property type="term" value="P:proteolysis"/>
    <property type="evidence" value="ECO:0007669"/>
    <property type="project" value="TreeGrafter"/>
</dbReference>
<dbReference type="Pfam" id="PF08686">
    <property type="entry name" value="PLAC"/>
    <property type="match status" value="1"/>
</dbReference>
<dbReference type="InterPro" id="IPR010909">
    <property type="entry name" value="PLAC"/>
</dbReference>
<dbReference type="InterPro" id="IPR000884">
    <property type="entry name" value="TSP1_rpt"/>
</dbReference>
<evidence type="ECO:0000256" key="1">
    <source>
        <dbReference type="ARBA" id="ARBA00004613"/>
    </source>
</evidence>
<sequence>MRSGSTCRWCVLWSTVLSAVCVSAVEKANKTAIGRHPRQTEGVGLEGVWGPWSEWVECSQSCGVGVTERRRQCIAPPQTWSGTSYLPSGGSSHTPLQPPHVPYYPSSYPGNDRINPANQSPGLPLYRDIPEGVVQELPNQVPPLYRPDVGTANHQPISIYRSQSSPSSRANGQSGRGSRRPSNDVAGRVGAGGSRRSVSTNWDQASVRRPIRPGQFGYGRVPYSLPLHRQNRHALYTWLHGNVTVEPLQVKPTAVTQDAKSQGDKKDERADTKSRKRQRQRSISKRAPPPASAPFSSPLHRPHPHLDTPPYGPPLYVQHSVVPLQHYRCSGKDREVRKCTVEACPGSQLNPRAEQCAAFNNKEFMGRIYDWEPFTEGSVDQQCELICRPVGYRFYVQHSERVRDGTPCVNNTPNDVCVGGRCLSEGCDGMLGSDVVRDRCGVCGGSDGSCVRVSGSFSNNSVPLGYHKILDIPAGATAINITERSASPNYIALRSGTSQSIVNGRWAVDPPGEYEAGGTTFVYTRNPRETLTAPGPTNSLLQLYIIFHKENPGVDYEYYIPVKKDTMREWDRGSASLRETSAVVGLENSASSPISASSLSDRWIPERPRTHNSGPNRNARIPPRTDLPLDNHSPFVWRLGQLSECSATCGKGSHHREVLCVNRHTNEEVHERRCDSALKPAAEEELCNVHPCPPYWEAGAWSECSVSCGWGLQHRQLQCRQNFSSRSTRVHPERCHGLTQPDTTQACHTHSCSHWQITSNWSSCSVDCGAGKRTRNVRCVSDHGDVVNDRECNTRLLPQISEDCHMGPCVSNWYISDWTDTCSVSCGPGVQKRDVVCVSNGADGECVKEKPAEMKACNSGPCVAHTHWFAGPWGQCSAPCGNGTQRRDVICVQKLGSDFGVMPASECAHLEKPSPIQTCEVEPCKAQWFTTEWSACSKSCGDGVQTRDVRCLTLDKQLASTCDSAHRPHPEQPCNPAPCSPSLDESCKDKRSNCLMVVQARLCVYTYYKTACCASCTQSAQRAKRH</sequence>
<protein>
    <recommendedName>
        <fullName evidence="7">PLAC domain-containing protein</fullName>
    </recommendedName>
</protein>
<evidence type="ECO:0000256" key="4">
    <source>
        <dbReference type="ARBA" id="ARBA00022737"/>
    </source>
</evidence>
<organism evidence="8 9">
    <name type="scientific">Tachysurus vachellii</name>
    <name type="common">Darkbarbel catfish</name>
    <name type="synonym">Pelteobagrus vachellii</name>
    <dbReference type="NCBI Taxonomy" id="175792"/>
    <lineage>
        <taxon>Eukaryota</taxon>
        <taxon>Metazoa</taxon>
        <taxon>Chordata</taxon>
        <taxon>Craniata</taxon>
        <taxon>Vertebrata</taxon>
        <taxon>Euteleostomi</taxon>
        <taxon>Actinopterygii</taxon>
        <taxon>Neopterygii</taxon>
        <taxon>Teleostei</taxon>
        <taxon>Ostariophysi</taxon>
        <taxon>Siluriformes</taxon>
        <taxon>Bagridae</taxon>
        <taxon>Tachysurus</taxon>
    </lineage>
</organism>
<dbReference type="PANTHER" id="PTHR13723">
    <property type="entry name" value="ADAMTS A DISINTEGRIN AND METALLOPROTEASE WITH THROMBOSPONDIN MOTIFS PROTEASE"/>
    <property type="match status" value="1"/>
</dbReference>
<evidence type="ECO:0000259" key="7">
    <source>
        <dbReference type="PROSITE" id="PS50900"/>
    </source>
</evidence>
<reference evidence="8" key="1">
    <citation type="submission" date="2023-08" db="EMBL/GenBank/DDBJ databases">
        <title>Pelteobagrus vachellii genome.</title>
        <authorList>
            <person name="Liu H."/>
        </authorList>
    </citation>
    <scope>NUCLEOTIDE SEQUENCE</scope>
    <source>
        <strain evidence="8">PRFRI_2022a</strain>
        <tissue evidence="8">Muscle</tissue>
    </source>
</reference>
<dbReference type="Proteomes" id="UP001187315">
    <property type="component" value="Unassembled WGS sequence"/>
</dbReference>
<feature type="compositionally biased region" description="Basic residues" evidence="5">
    <location>
        <begin position="274"/>
        <end position="284"/>
    </location>
</feature>
<feature type="signal peptide" evidence="6">
    <location>
        <begin position="1"/>
        <end position="24"/>
    </location>
</feature>
<dbReference type="InterPro" id="IPR045371">
    <property type="entry name" value="ADAMTS_CR_3"/>
</dbReference>
<keyword evidence="2" id="KW-0964">Secreted</keyword>
<feature type="region of interest" description="Disordered" evidence="5">
    <location>
        <begin position="253"/>
        <end position="314"/>
    </location>
</feature>
<feature type="compositionally biased region" description="Low complexity" evidence="5">
    <location>
        <begin position="158"/>
        <end position="169"/>
    </location>
</feature>
<feature type="region of interest" description="Disordered" evidence="5">
    <location>
        <begin position="158"/>
        <end position="217"/>
    </location>
</feature>
<keyword evidence="4" id="KW-0677">Repeat</keyword>
<dbReference type="InterPro" id="IPR036383">
    <property type="entry name" value="TSP1_rpt_sf"/>
</dbReference>
<evidence type="ECO:0000256" key="6">
    <source>
        <dbReference type="SAM" id="SignalP"/>
    </source>
</evidence>
<dbReference type="Gene3D" id="2.60.120.830">
    <property type="match status" value="1"/>
</dbReference>
<dbReference type="GO" id="GO:0030198">
    <property type="term" value="P:extracellular matrix organization"/>
    <property type="evidence" value="ECO:0007669"/>
    <property type="project" value="TreeGrafter"/>
</dbReference>
<dbReference type="Gene3D" id="2.20.100.10">
    <property type="entry name" value="Thrombospondin type-1 (TSP1) repeat"/>
    <property type="match status" value="7"/>
</dbReference>
<dbReference type="GO" id="GO:0004222">
    <property type="term" value="F:metalloendopeptidase activity"/>
    <property type="evidence" value="ECO:0007669"/>
    <property type="project" value="TreeGrafter"/>
</dbReference>
<proteinExistence type="predicted"/>
<feature type="chain" id="PRO_5041721443" description="PLAC domain-containing protein" evidence="6">
    <location>
        <begin position="25"/>
        <end position="1026"/>
    </location>
</feature>
<dbReference type="Pfam" id="PF19030">
    <property type="entry name" value="TSP1_ADAMTS"/>
    <property type="match status" value="6"/>
</dbReference>
<dbReference type="PROSITE" id="PS50092">
    <property type="entry name" value="TSP1"/>
    <property type="match status" value="7"/>
</dbReference>
<accession>A0AA88SXH4</accession>
<dbReference type="InterPro" id="IPR010294">
    <property type="entry name" value="ADAMTS_spacer1"/>
</dbReference>
<dbReference type="Pfam" id="PF05986">
    <property type="entry name" value="ADAMTS_spacer1"/>
    <property type="match status" value="1"/>
</dbReference>
<comment type="subcellular location">
    <subcellularLocation>
        <location evidence="1">Secreted</location>
    </subcellularLocation>
</comment>
<keyword evidence="3 6" id="KW-0732">Signal</keyword>
<dbReference type="GO" id="GO:0005576">
    <property type="term" value="C:extracellular region"/>
    <property type="evidence" value="ECO:0007669"/>
    <property type="project" value="UniProtKB-SubCell"/>
</dbReference>
<dbReference type="FunFam" id="2.60.120.830:FF:000001">
    <property type="entry name" value="A disintegrin and metalloproteinase with thrombospondin motifs 1"/>
    <property type="match status" value="1"/>
</dbReference>